<organism evidence="2 3">
    <name type="scientific">Xylella fastidiosa (strain 9a5c)</name>
    <dbReference type="NCBI Taxonomy" id="160492"/>
    <lineage>
        <taxon>Bacteria</taxon>
        <taxon>Pseudomonadati</taxon>
        <taxon>Pseudomonadota</taxon>
        <taxon>Gammaproteobacteria</taxon>
        <taxon>Lysobacterales</taxon>
        <taxon>Lysobacteraceae</taxon>
        <taxon>Xylella</taxon>
    </lineage>
</organism>
<feature type="region of interest" description="Disordered" evidence="1">
    <location>
        <begin position="83"/>
        <end position="109"/>
    </location>
</feature>
<dbReference type="AlphaFoldDB" id="Q9PBY1"/>
<gene>
    <name evidence="2" type="ordered locus">XF_2004</name>
</gene>
<evidence type="ECO:0000313" key="2">
    <source>
        <dbReference type="EMBL" id="AAF84806.1"/>
    </source>
</evidence>
<dbReference type="PIR" id="F82612">
    <property type="entry name" value="F82612"/>
</dbReference>
<sequence>MSARNIFTLMQAVGDLGPVTIAFPTPHEFQHAKRGVLFTVFLPLHPCLNGKMLVACITGNGGLKICARSPILANCLSNIRYTRTSGSHRSRSHSRIKNRRASDASSQAPKALYTATPTCLGPTGLQLASSSTSPAITQSASSNKPGVAYIHATTKRAASARSNKTVSKHSMQRTKTLAIPSKAKTRACSNNRLTLDNTRKTGRRLYAERLPQRSRRQ</sequence>
<dbReference type="Proteomes" id="UP000000812">
    <property type="component" value="Chromosome"/>
</dbReference>
<name>Q9PBY1_XYLFA</name>
<dbReference type="KEGG" id="xfa:XF_2004"/>
<evidence type="ECO:0000313" key="3">
    <source>
        <dbReference type="Proteomes" id="UP000000812"/>
    </source>
</evidence>
<feature type="compositionally biased region" description="Basic residues" evidence="1">
    <location>
        <begin position="86"/>
        <end position="99"/>
    </location>
</feature>
<reference evidence="2 3" key="1">
    <citation type="journal article" date="2000" name="Nature">
        <title>The genome sequence of the plant pathogen Xylella fastidiosa.</title>
        <authorList>
            <person name="Simpson A.J."/>
            <person name="Reinach F.C."/>
            <person name="Arruda P."/>
            <person name="Abreu F.A."/>
            <person name="Acencio M."/>
            <person name="Alvarenga R."/>
            <person name="Alves L.M."/>
            <person name="Araya J.E."/>
            <person name="Baia G.S."/>
            <person name="Baptista C.S."/>
            <person name="Barros M.H."/>
            <person name="Bonaccorsi E.D."/>
            <person name="Bordin S."/>
            <person name="Bove J.M."/>
            <person name="Briones M.R."/>
            <person name="Bueno M.R."/>
            <person name="Camargo A.A."/>
            <person name="Camargo L.E."/>
            <person name="Carraro D.M."/>
            <person name="Carrer H."/>
            <person name="Colauto N.B."/>
            <person name="Colombo C."/>
            <person name="Costa F.F."/>
            <person name="Costa M.C."/>
            <person name="Costa-Neto C.M."/>
            <person name="Coutinho L.L."/>
            <person name="Cristofani M."/>
            <person name="Dias-Neto E."/>
            <person name="Docena C."/>
            <person name="El-Dorry H."/>
            <person name="Facincani A.P."/>
            <person name="Ferreira A.J."/>
            <person name="Ferreira V.C."/>
            <person name="Ferro J.A."/>
            <person name="Fraga J.S."/>
            <person name="Franca S.C."/>
            <person name="Franco M.C."/>
            <person name="Frohme M."/>
            <person name="Furlan L.R."/>
            <person name="Garnier M."/>
            <person name="Goldman G.H."/>
            <person name="Goldman M.H."/>
            <person name="Gomes S.L."/>
            <person name="Gruber A."/>
            <person name="Ho P.L."/>
            <person name="Hoheisel J.D."/>
            <person name="Junqueira M.L."/>
            <person name="Kemper E.L."/>
            <person name="Kitajima J.P."/>
            <person name="Krieger J.E."/>
            <person name="Kuramae E.E."/>
            <person name="Laigret F."/>
            <person name="Lambais M.R."/>
            <person name="Leite L.C."/>
            <person name="Lemos E.G."/>
            <person name="Lemos M.V."/>
            <person name="Lopes S.A."/>
            <person name="Lopes C.R."/>
            <person name="Machado J.A."/>
            <person name="Machado M.A."/>
            <person name="Madeira A.M."/>
            <person name="Madeira H.M."/>
            <person name="Marino C.L."/>
            <person name="Marques M.V."/>
            <person name="Martins E.A."/>
            <person name="Martins E.M."/>
            <person name="Matsukuma A.Y."/>
            <person name="Menck C.F."/>
            <person name="Miracca E.C."/>
            <person name="Miyaki C.Y."/>
            <person name="Monteriro-Vitorello C.B."/>
            <person name="Moon D.H."/>
            <person name="Nagai M.A."/>
            <person name="Nascimento A.L."/>
            <person name="Netto L.E."/>
            <person name="Nhani A.Jr."/>
            <person name="Nobrega F.G."/>
            <person name="Nunes L.R."/>
            <person name="Oliveira M.A."/>
            <person name="de Oliveira M.C."/>
            <person name="de Oliveira R.C."/>
            <person name="Palmieri D.A."/>
            <person name="Paris A."/>
            <person name="Peixoto B.R."/>
            <person name="Pereira G.A."/>
            <person name="Pereira H.A.Jr."/>
            <person name="Pesquero J.B."/>
            <person name="Quaggio R.B."/>
            <person name="Roberto P.G."/>
            <person name="Rodrigues V."/>
            <person name="de M Rosa A.J."/>
            <person name="de Rosa V.E.Jr."/>
            <person name="de Sa R.G."/>
            <person name="Santelli R.V."/>
            <person name="Sawasaki H.E."/>
            <person name="da Silva A.C."/>
            <person name="da Silva A.M."/>
            <person name="da Silva F.R."/>
            <person name="da Silva W.A.Jr."/>
            <person name="da Silveira J.F."/>
            <person name="Silvestri M.L."/>
            <person name="Siqueira W.J."/>
            <person name="de Souza A.A."/>
            <person name="de Souza A.P."/>
            <person name="Terenzi M.F."/>
            <person name="Truffi D."/>
            <person name="Tsai S.M."/>
            <person name="Tsuhako M.H."/>
            <person name="Vallada H."/>
            <person name="Van Sluys M.A."/>
            <person name="Verjovski-Almeida S."/>
            <person name="Vettore A.L."/>
            <person name="Zago M.A."/>
            <person name="Zatz M."/>
            <person name="Meidanis J."/>
            <person name="Setubal J.C."/>
        </authorList>
    </citation>
    <scope>NUCLEOTIDE SEQUENCE [LARGE SCALE GENOMIC DNA]</scope>
    <source>
        <strain evidence="2 3">9a5c</strain>
    </source>
</reference>
<dbReference type="HOGENOM" id="CLU_1271879_0_0_6"/>
<accession>Q9PBY1</accession>
<evidence type="ECO:0000256" key="1">
    <source>
        <dbReference type="SAM" id="MobiDB-lite"/>
    </source>
</evidence>
<proteinExistence type="predicted"/>
<dbReference type="EMBL" id="AE003849">
    <property type="protein sequence ID" value="AAF84806.1"/>
    <property type="molecule type" value="Genomic_DNA"/>
</dbReference>
<protein>
    <submittedName>
        <fullName evidence="2">Uncharacterized protein</fullName>
    </submittedName>
</protein>